<dbReference type="RefSeq" id="WP_114642316.1">
    <property type="nucleotide sequence ID" value="NZ_JAACIO010000013.1"/>
</dbReference>
<name>A0ABX9KHA9_9FUSO</name>
<evidence type="ECO:0000313" key="3">
    <source>
        <dbReference type="Proteomes" id="UP000263486"/>
    </source>
</evidence>
<dbReference type="Proteomes" id="UP000263486">
    <property type="component" value="Unassembled WGS sequence"/>
</dbReference>
<protein>
    <submittedName>
        <fullName evidence="2">PhnA protein</fullName>
    </submittedName>
</protein>
<proteinExistence type="predicted"/>
<comment type="caution">
    <text evidence="2">The sequence shown here is derived from an EMBL/GenBank/DDBJ whole genome shotgun (WGS) entry which is preliminary data.</text>
</comment>
<dbReference type="SMART" id="SM00782">
    <property type="entry name" value="PhnA_Zn_Ribbon"/>
    <property type="match status" value="1"/>
</dbReference>
<keyword evidence="3" id="KW-1185">Reference proteome</keyword>
<gene>
    <name evidence="2" type="ORF">DYH56_07945</name>
</gene>
<accession>A0ABX9KHA9</accession>
<reference evidence="2 3" key="1">
    <citation type="submission" date="2018-08" db="EMBL/GenBank/DDBJ databases">
        <title>Draft genome sequence of Psychrilyobacter sp. strain SD5 isolated from Black Sea water.</title>
        <authorList>
            <person name="Yadav S."/>
            <person name="Villanueva L."/>
            <person name="Damste J.S.S."/>
        </authorList>
    </citation>
    <scope>NUCLEOTIDE SEQUENCE [LARGE SCALE GENOMIC DNA]</scope>
    <source>
        <strain evidence="2 3">SD5</strain>
    </source>
</reference>
<evidence type="ECO:0000313" key="2">
    <source>
        <dbReference type="EMBL" id="REI41145.1"/>
    </source>
</evidence>
<dbReference type="EMBL" id="QUAJ01000012">
    <property type="protein sequence ID" value="REI41145.1"/>
    <property type="molecule type" value="Genomic_DNA"/>
</dbReference>
<evidence type="ECO:0000259" key="1">
    <source>
        <dbReference type="SMART" id="SM00782"/>
    </source>
</evidence>
<organism evidence="2 3">
    <name type="scientific">Psychrilyobacter piezotolerans</name>
    <dbReference type="NCBI Taxonomy" id="2293438"/>
    <lineage>
        <taxon>Bacteria</taxon>
        <taxon>Fusobacteriati</taxon>
        <taxon>Fusobacteriota</taxon>
        <taxon>Fusobacteriia</taxon>
        <taxon>Fusobacteriales</taxon>
        <taxon>Fusobacteriaceae</taxon>
        <taxon>Psychrilyobacter</taxon>
    </lineage>
</organism>
<feature type="domain" description="PhnA protein N-terminal proteobacterial" evidence="1">
    <location>
        <begin position="21"/>
        <end position="69"/>
    </location>
</feature>
<sequence length="134" mass="15596">MARGYDEAKDRKNKVSLFGKTLVRRSKSTCELCGETGKKLNIFEVGKIEEEPDYDRCIHICDTCMDTIERLQKADENDLRFLNHAIWSEVNIVKATAIDLIKQIQGKYSWIDDLMDMVYMDEELAELVEKISRK</sequence>
<dbReference type="InterPro" id="IPR013991">
    <property type="entry name" value="PhnaA_N_proteobac"/>
</dbReference>